<evidence type="ECO:0000256" key="2">
    <source>
        <dbReference type="ARBA" id="ARBA00008959"/>
    </source>
</evidence>
<organism evidence="8 9">
    <name type="scientific">Desulfobotulus mexicanus</name>
    <dbReference type="NCBI Taxonomy" id="2586642"/>
    <lineage>
        <taxon>Bacteria</taxon>
        <taxon>Pseudomonadati</taxon>
        <taxon>Thermodesulfobacteriota</taxon>
        <taxon>Desulfobacteria</taxon>
        <taxon>Desulfobacterales</taxon>
        <taxon>Desulfobacteraceae</taxon>
        <taxon>Desulfobotulus</taxon>
    </lineage>
</organism>
<comment type="function">
    <text evidence="1">DNA-dependent ATPase that plays important roles in cellular responses to stalled DNA replication processes.</text>
</comment>
<dbReference type="GO" id="GO:0005524">
    <property type="term" value="F:ATP binding"/>
    <property type="evidence" value="ECO:0007669"/>
    <property type="project" value="UniProtKB-KW"/>
</dbReference>
<evidence type="ECO:0000313" key="8">
    <source>
        <dbReference type="EMBL" id="TYT74801.1"/>
    </source>
</evidence>
<dbReference type="GO" id="GO:0017116">
    <property type="term" value="F:single-stranded DNA helicase activity"/>
    <property type="evidence" value="ECO:0007669"/>
    <property type="project" value="TreeGrafter"/>
</dbReference>
<dbReference type="AlphaFoldDB" id="A0A5Q4VFK4"/>
<keyword evidence="4" id="KW-0235">DNA replication</keyword>
<evidence type="ECO:0000256" key="5">
    <source>
        <dbReference type="ARBA" id="ARBA00022741"/>
    </source>
</evidence>
<dbReference type="GO" id="GO:0006261">
    <property type="term" value="P:DNA-templated DNA replication"/>
    <property type="evidence" value="ECO:0007669"/>
    <property type="project" value="TreeGrafter"/>
</dbReference>
<dbReference type="SUPFAM" id="SSF52540">
    <property type="entry name" value="P-loop containing nucleoside triphosphate hydrolases"/>
    <property type="match status" value="1"/>
</dbReference>
<dbReference type="SUPFAM" id="SSF48019">
    <property type="entry name" value="post-AAA+ oligomerization domain-like"/>
    <property type="match status" value="1"/>
</dbReference>
<accession>A0A5Q4VFK4</accession>
<dbReference type="InterPro" id="IPR032423">
    <property type="entry name" value="AAA_assoc_2"/>
</dbReference>
<dbReference type="PANTHER" id="PTHR13779">
    <property type="entry name" value="WERNER HELICASE-INTERACTING PROTEIN 1 FAMILY MEMBER"/>
    <property type="match status" value="1"/>
</dbReference>
<evidence type="ECO:0000256" key="4">
    <source>
        <dbReference type="ARBA" id="ARBA00022705"/>
    </source>
</evidence>
<dbReference type="FunFam" id="3.40.50.300:FF:000137">
    <property type="entry name" value="Replication-associated recombination protein A"/>
    <property type="match status" value="1"/>
</dbReference>
<dbReference type="Gene3D" id="1.20.272.10">
    <property type="match status" value="1"/>
</dbReference>
<dbReference type="Proteomes" id="UP000321899">
    <property type="component" value="Unassembled WGS sequence"/>
</dbReference>
<dbReference type="Pfam" id="PF00004">
    <property type="entry name" value="AAA"/>
    <property type="match status" value="1"/>
</dbReference>
<protein>
    <recommendedName>
        <fullName evidence="3">Replication-associated recombination protein A</fullName>
    </recommendedName>
</protein>
<dbReference type="GO" id="GO:0008047">
    <property type="term" value="F:enzyme activator activity"/>
    <property type="evidence" value="ECO:0007669"/>
    <property type="project" value="TreeGrafter"/>
</dbReference>
<dbReference type="InterPro" id="IPR003593">
    <property type="entry name" value="AAA+_ATPase"/>
</dbReference>
<dbReference type="EMBL" id="VDMB01000008">
    <property type="protein sequence ID" value="TYT74801.1"/>
    <property type="molecule type" value="Genomic_DNA"/>
</dbReference>
<dbReference type="InterPro" id="IPR021886">
    <property type="entry name" value="MgsA_C"/>
</dbReference>
<dbReference type="FunFam" id="1.10.3710.10:FF:000004">
    <property type="entry name" value="Putative ATPase, AAA family"/>
    <property type="match status" value="1"/>
</dbReference>
<dbReference type="RefSeq" id="WP_139448099.1">
    <property type="nucleotide sequence ID" value="NZ_VDMB01000008.1"/>
</dbReference>
<dbReference type="Gene3D" id="1.10.8.60">
    <property type="match status" value="1"/>
</dbReference>
<dbReference type="InterPro" id="IPR003959">
    <property type="entry name" value="ATPase_AAA_core"/>
</dbReference>
<dbReference type="GO" id="GO:0003677">
    <property type="term" value="F:DNA binding"/>
    <property type="evidence" value="ECO:0007669"/>
    <property type="project" value="InterPro"/>
</dbReference>
<evidence type="ECO:0000256" key="1">
    <source>
        <dbReference type="ARBA" id="ARBA00002393"/>
    </source>
</evidence>
<keyword evidence="6" id="KW-0067">ATP-binding</keyword>
<dbReference type="OrthoDB" id="9778364at2"/>
<evidence type="ECO:0000259" key="7">
    <source>
        <dbReference type="SMART" id="SM00382"/>
    </source>
</evidence>
<keyword evidence="9" id="KW-1185">Reference proteome</keyword>
<dbReference type="Pfam" id="PF12002">
    <property type="entry name" value="MgsA_C"/>
    <property type="match status" value="1"/>
</dbReference>
<comment type="caution">
    <text evidence="8">The sequence shown here is derived from an EMBL/GenBank/DDBJ whole genome shotgun (WGS) entry which is preliminary data.</text>
</comment>
<reference evidence="8 9" key="1">
    <citation type="submission" date="2019-06" db="EMBL/GenBank/DDBJ databases">
        <title>Desulfobotulus mexicanus sp. nov., a novel sulfate-reducing bacterium isolated from the sediment of an alkaline crater lake in Mexico.</title>
        <authorList>
            <person name="Hirschler-Rea A."/>
        </authorList>
    </citation>
    <scope>NUCLEOTIDE SEQUENCE [LARGE SCALE GENOMIC DNA]</scope>
    <source>
        <strain evidence="8 9">PAR22N</strain>
    </source>
</reference>
<evidence type="ECO:0000256" key="3">
    <source>
        <dbReference type="ARBA" id="ARBA00020776"/>
    </source>
</evidence>
<dbReference type="GO" id="GO:0016887">
    <property type="term" value="F:ATP hydrolysis activity"/>
    <property type="evidence" value="ECO:0007669"/>
    <property type="project" value="InterPro"/>
</dbReference>
<dbReference type="Gene3D" id="1.10.3710.10">
    <property type="entry name" value="DNA polymerase III clamp loader subunits, C-terminal domain"/>
    <property type="match status" value="1"/>
</dbReference>
<dbReference type="Pfam" id="PF16193">
    <property type="entry name" value="AAA_assoc_2"/>
    <property type="match status" value="1"/>
</dbReference>
<sequence length="447" mass="49481">MEDLFVQDGSDYTEKPLAERMRPDSLEDIAGQEHLLSKGSVLRRAVDGDRLFSMILWGPPGCGKTSLARVLAKETQKGFVQISAVFSGVQEVRKIIEEARTRRRINGRGTLLFVDEIHRFNKAQQDAFLQHVEEGLITLIGATTENPSFEVIAALLSRCKVLVLQPVLQEACVGVLKRALLDTERGLGRLSITAGDDELGLLAEMADGDMRAALSGLEMAAFHCLGDGSRRERVIIKEDLAAVFGDRALRHDKAGDSHFNLISAFHKSMRGSDPDGALYWLFRMLEAGEDPLYLARRMVRFASEDVGMADPGALALALSAMESYRFLGSPEGEGALAQAAVYLATAPKSNAVYMAQKAVVARIRETGASPVPLHIRNAPTGLMADLGYGREYRYAHDFKDAYVPQDYLPDALLQDRYYTPTDRGYEKLVAQRMDGWRRIRETARKKS</sequence>
<gene>
    <name evidence="8" type="ORF">FIM25_08095</name>
</gene>
<dbReference type="PANTHER" id="PTHR13779:SF7">
    <property type="entry name" value="ATPASE WRNIP1"/>
    <property type="match status" value="1"/>
</dbReference>
<keyword evidence="5" id="KW-0547">Nucleotide-binding</keyword>
<dbReference type="Gene3D" id="3.40.50.300">
    <property type="entry name" value="P-loop containing nucleotide triphosphate hydrolases"/>
    <property type="match status" value="1"/>
</dbReference>
<dbReference type="SMART" id="SM00382">
    <property type="entry name" value="AAA"/>
    <property type="match status" value="1"/>
</dbReference>
<dbReference type="InterPro" id="IPR008921">
    <property type="entry name" value="DNA_pol3_clamp-load_cplx_C"/>
</dbReference>
<comment type="similarity">
    <text evidence="2">Belongs to the AAA ATPase family. RarA/MGS1/WRNIP1 subfamily.</text>
</comment>
<dbReference type="InterPro" id="IPR051314">
    <property type="entry name" value="AAA_ATPase_RarA/MGS1/WRNIP1"/>
</dbReference>
<feature type="domain" description="AAA+ ATPase" evidence="7">
    <location>
        <begin position="50"/>
        <end position="167"/>
    </location>
</feature>
<proteinExistence type="inferred from homology"/>
<evidence type="ECO:0000256" key="6">
    <source>
        <dbReference type="ARBA" id="ARBA00022840"/>
    </source>
</evidence>
<dbReference type="GO" id="GO:0000731">
    <property type="term" value="P:DNA synthesis involved in DNA repair"/>
    <property type="evidence" value="ECO:0007669"/>
    <property type="project" value="TreeGrafter"/>
</dbReference>
<dbReference type="InterPro" id="IPR027417">
    <property type="entry name" value="P-loop_NTPase"/>
</dbReference>
<evidence type="ECO:0000313" key="9">
    <source>
        <dbReference type="Proteomes" id="UP000321899"/>
    </source>
</evidence>
<dbReference type="CDD" id="cd18139">
    <property type="entry name" value="HLD_clamp_RarA"/>
    <property type="match status" value="1"/>
</dbReference>
<dbReference type="CDD" id="cd00009">
    <property type="entry name" value="AAA"/>
    <property type="match status" value="1"/>
</dbReference>
<name>A0A5Q4VFK4_9BACT</name>
<dbReference type="FunFam" id="1.20.272.10:FF:000001">
    <property type="entry name" value="Putative AAA family ATPase"/>
    <property type="match status" value="1"/>
</dbReference>